<reference evidence="1" key="1">
    <citation type="submission" date="2021-06" db="EMBL/GenBank/DDBJ databases">
        <authorList>
            <person name="Hodson N. C."/>
            <person name="Mongue J. A."/>
            <person name="Jaron S. K."/>
        </authorList>
    </citation>
    <scope>NUCLEOTIDE SEQUENCE</scope>
</reference>
<protein>
    <submittedName>
        <fullName evidence="1">Uncharacterized protein</fullName>
    </submittedName>
</protein>
<proteinExistence type="predicted"/>
<dbReference type="Proteomes" id="UP000708208">
    <property type="component" value="Unassembled WGS sequence"/>
</dbReference>
<organism evidence="1 2">
    <name type="scientific">Allacma fusca</name>
    <dbReference type="NCBI Taxonomy" id="39272"/>
    <lineage>
        <taxon>Eukaryota</taxon>
        <taxon>Metazoa</taxon>
        <taxon>Ecdysozoa</taxon>
        <taxon>Arthropoda</taxon>
        <taxon>Hexapoda</taxon>
        <taxon>Collembola</taxon>
        <taxon>Symphypleona</taxon>
        <taxon>Sminthuridae</taxon>
        <taxon>Allacma</taxon>
    </lineage>
</organism>
<name>A0A8J2JH03_9HEXA</name>
<keyword evidence="2" id="KW-1185">Reference proteome</keyword>
<evidence type="ECO:0000313" key="2">
    <source>
        <dbReference type="Proteomes" id="UP000708208"/>
    </source>
</evidence>
<dbReference type="AlphaFoldDB" id="A0A8J2JH03"/>
<gene>
    <name evidence="1" type="ORF">AFUS01_LOCUS7993</name>
</gene>
<accession>A0A8J2JH03</accession>
<dbReference type="EMBL" id="CAJVCH010054806">
    <property type="protein sequence ID" value="CAG7718612.1"/>
    <property type="molecule type" value="Genomic_DNA"/>
</dbReference>
<evidence type="ECO:0000313" key="1">
    <source>
        <dbReference type="EMBL" id="CAG7718612.1"/>
    </source>
</evidence>
<comment type="caution">
    <text evidence="1">The sequence shown here is derived from an EMBL/GenBank/DDBJ whole genome shotgun (WGS) entry which is preliminary data.</text>
</comment>
<sequence length="88" mass="10105">MSFFLVVQGEKFGIKFCCVLLVPARQNRFLSHNGNFATLPPKRTQGSYLRIVIFKTGANTYRHTHMTLHQQYTANCRLSKCSLNVLKI</sequence>